<comment type="caution">
    <text evidence="1">The sequence shown here is derived from an EMBL/GenBank/DDBJ whole genome shotgun (WGS) entry which is preliminary data.</text>
</comment>
<keyword evidence="1" id="KW-0032">Aminotransferase</keyword>
<gene>
    <name evidence="1" type="ORF">V6257_20930</name>
</gene>
<evidence type="ECO:0000313" key="2">
    <source>
        <dbReference type="Proteomes" id="UP001371391"/>
    </source>
</evidence>
<keyword evidence="2" id="KW-1185">Reference proteome</keyword>
<feature type="non-terminal residue" evidence="1">
    <location>
        <position position="1"/>
    </location>
</feature>
<name>A0ABU9H6E1_9GAMM</name>
<reference evidence="1 2" key="1">
    <citation type="submission" date="2024-02" db="EMBL/GenBank/DDBJ databases">
        <title>Bacteria isolated from the canopy kelp, Nereocystis luetkeana.</title>
        <authorList>
            <person name="Pfister C.A."/>
            <person name="Younker I.T."/>
            <person name="Light S.H."/>
        </authorList>
    </citation>
    <scope>NUCLEOTIDE SEQUENCE [LARGE SCALE GENOMIC DNA]</scope>
    <source>
        <strain evidence="1 2">TI.1.03</strain>
    </source>
</reference>
<organism evidence="1 2">
    <name type="scientific">Pseudoalteromonas issachenkonii</name>
    <dbReference type="NCBI Taxonomy" id="152297"/>
    <lineage>
        <taxon>Bacteria</taxon>
        <taxon>Pseudomonadati</taxon>
        <taxon>Pseudomonadota</taxon>
        <taxon>Gammaproteobacteria</taxon>
        <taxon>Alteromonadales</taxon>
        <taxon>Pseudoalteromonadaceae</taxon>
        <taxon>Pseudoalteromonas</taxon>
    </lineage>
</organism>
<proteinExistence type="predicted"/>
<sequence>KTGFLASNVIYLSIAHSVELCDKYIESMRDVFYFLQQSQDSNADIESLINGPLCHSGFQSLN</sequence>
<dbReference type="Proteomes" id="UP001371391">
    <property type="component" value="Unassembled WGS sequence"/>
</dbReference>
<dbReference type="EMBL" id="JBAKAW010000259">
    <property type="protein sequence ID" value="MEL0657447.1"/>
    <property type="molecule type" value="Genomic_DNA"/>
</dbReference>
<protein>
    <submittedName>
        <fullName evidence="1">Aminotransferase class III</fullName>
    </submittedName>
</protein>
<accession>A0ABU9H6E1</accession>
<evidence type="ECO:0000313" key="1">
    <source>
        <dbReference type="EMBL" id="MEL0657447.1"/>
    </source>
</evidence>
<keyword evidence="1" id="KW-0808">Transferase</keyword>
<dbReference type="GO" id="GO:0008483">
    <property type="term" value="F:transaminase activity"/>
    <property type="evidence" value="ECO:0007669"/>
    <property type="project" value="UniProtKB-KW"/>
</dbReference>